<evidence type="ECO:0000313" key="2">
    <source>
        <dbReference type="EMBL" id="HEB42317.1"/>
    </source>
</evidence>
<protein>
    <submittedName>
        <fullName evidence="2">Uncharacterized protein</fullName>
    </submittedName>
</protein>
<reference evidence="2" key="1">
    <citation type="journal article" date="2020" name="mSystems">
        <title>Genome- and Community-Level Interaction Insights into Carbon Utilization and Element Cycling Functions of Hydrothermarchaeota in Hydrothermal Sediment.</title>
        <authorList>
            <person name="Zhou Z."/>
            <person name="Liu Y."/>
            <person name="Xu W."/>
            <person name="Pan J."/>
            <person name="Luo Z.H."/>
            <person name="Li M."/>
        </authorList>
    </citation>
    <scope>NUCLEOTIDE SEQUENCE [LARGE SCALE GENOMIC DNA]</scope>
    <source>
        <strain evidence="2">SpSt-243</strain>
    </source>
</reference>
<dbReference type="AlphaFoldDB" id="A0A7C1SV67"/>
<sequence>MTDKRQEADKAKIHDDAKGQFAGTQAGGDSDGVVSAKPTVVTGSEDATVNKWPPGKEDKPKDWDANFDIREQTNRR</sequence>
<name>A0A7C1SV67_9HYPH</name>
<accession>A0A7C1SV67</accession>
<comment type="caution">
    <text evidence="2">The sequence shown here is derived from an EMBL/GenBank/DDBJ whole genome shotgun (WGS) entry which is preliminary data.</text>
</comment>
<gene>
    <name evidence="2" type="ORF">ENP70_01125</name>
</gene>
<organism evidence="2">
    <name type="scientific">Agrobacterium albertimagni</name>
    <dbReference type="NCBI Taxonomy" id="147266"/>
    <lineage>
        <taxon>Bacteria</taxon>
        <taxon>Pseudomonadati</taxon>
        <taxon>Pseudomonadota</taxon>
        <taxon>Alphaproteobacteria</taxon>
        <taxon>Hyphomicrobiales</taxon>
        <taxon>Rhizobiaceae</taxon>
        <taxon>Rhizobium/Agrobacterium group</taxon>
        <taxon>Agrobacterium</taxon>
    </lineage>
</organism>
<proteinExistence type="predicted"/>
<feature type="compositionally biased region" description="Basic and acidic residues" evidence="1">
    <location>
        <begin position="54"/>
        <end position="76"/>
    </location>
</feature>
<feature type="compositionally biased region" description="Basic and acidic residues" evidence="1">
    <location>
        <begin position="1"/>
        <end position="18"/>
    </location>
</feature>
<feature type="region of interest" description="Disordered" evidence="1">
    <location>
        <begin position="1"/>
        <end position="76"/>
    </location>
</feature>
<dbReference type="EMBL" id="DSKI01000067">
    <property type="protein sequence ID" value="HEB42317.1"/>
    <property type="molecule type" value="Genomic_DNA"/>
</dbReference>
<evidence type="ECO:0000256" key="1">
    <source>
        <dbReference type="SAM" id="MobiDB-lite"/>
    </source>
</evidence>